<dbReference type="InterPro" id="IPR037069">
    <property type="entry name" value="AcylCoA_DH/ox_N_sf"/>
</dbReference>
<dbReference type="Gene3D" id="1.10.540.10">
    <property type="entry name" value="Acyl-CoA dehydrogenase/oxidase, N-terminal domain"/>
    <property type="match status" value="1"/>
</dbReference>
<gene>
    <name evidence="10" type="ORF">SAMN05421505_12748</name>
</gene>
<evidence type="ECO:0000256" key="2">
    <source>
        <dbReference type="ARBA" id="ARBA00009347"/>
    </source>
</evidence>
<dbReference type="InterPro" id="IPR006091">
    <property type="entry name" value="Acyl-CoA_Oxase/DH_mid-dom"/>
</dbReference>
<dbReference type="InterPro" id="IPR009100">
    <property type="entry name" value="AcylCoA_DH/oxidase_NM_dom_sf"/>
</dbReference>
<feature type="domain" description="Acyl-CoA dehydrogenase/oxidase C-terminal" evidence="7">
    <location>
        <begin position="265"/>
        <end position="387"/>
    </location>
</feature>
<dbReference type="InterPro" id="IPR036250">
    <property type="entry name" value="AcylCo_DH-like_C"/>
</dbReference>
<keyword evidence="5 6" id="KW-0560">Oxidoreductase</keyword>
<dbReference type="AlphaFoldDB" id="A0A1G8GHU1"/>
<dbReference type="Gene3D" id="1.20.140.10">
    <property type="entry name" value="Butyryl-CoA Dehydrogenase, subunit A, domain 3"/>
    <property type="match status" value="1"/>
</dbReference>
<dbReference type="Pfam" id="PF00441">
    <property type="entry name" value="Acyl-CoA_dh_1"/>
    <property type="match status" value="1"/>
</dbReference>
<dbReference type="PANTHER" id="PTHR43884">
    <property type="entry name" value="ACYL-COA DEHYDROGENASE"/>
    <property type="match status" value="1"/>
</dbReference>
<accession>A0A1G8GHU1</accession>
<evidence type="ECO:0000256" key="6">
    <source>
        <dbReference type="RuleBase" id="RU362125"/>
    </source>
</evidence>
<keyword evidence="3 6" id="KW-0285">Flavoprotein</keyword>
<dbReference type="EMBL" id="FNCN01000027">
    <property type="protein sequence ID" value="SDH93900.1"/>
    <property type="molecule type" value="Genomic_DNA"/>
</dbReference>
<dbReference type="SUPFAM" id="SSF47203">
    <property type="entry name" value="Acyl-CoA dehydrogenase C-terminal domain-like"/>
    <property type="match status" value="1"/>
</dbReference>
<evidence type="ECO:0000259" key="7">
    <source>
        <dbReference type="Pfam" id="PF00441"/>
    </source>
</evidence>
<comment type="similarity">
    <text evidence="2 6">Belongs to the acyl-CoA dehydrogenase family.</text>
</comment>
<dbReference type="Gene3D" id="2.40.110.10">
    <property type="entry name" value="Butyryl-CoA Dehydrogenase, subunit A, domain 2"/>
    <property type="match status" value="1"/>
</dbReference>
<dbReference type="InterPro" id="IPR013786">
    <property type="entry name" value="AcylCoA_DH/ox_N"/>
</dbReference>
<evidence type="ECO:0000256" key="5">
    <source>
        <dbReference type="ARBA" id="ARBA00023002"/>
    </source>
</evidence>
<proteinExistence type="inferred from homology"/>
<evidence type="ECO:0000256" key="3">
    <source>
        <dbReference type="ARBA" id="ARBA00022630"/>
    </source>
</evidence>
<evidence type="ECO:0000259" key="9">
    <source>
        <dbReference type="Pfam" id="PF02771"/>
    </source>
</evidence>
<evidence type="ECO:0000256" key="4">
    <source>
        <dbReference type="ARBA" id="ARBA00022827"/>
    </source>
</evidence>
<comment type="cofactor">
    <cofactor evidence="1 6">
        <name>FAD</name>
        <dbReference type="ChEBI" id="CHEBI:57692"/>
    </cofactor>
</comment>
<dbReference type="GO" id="GO:0003995">
    <property type="term" value="F:acyl-CoA dehydrogenase activity"/>
    <property type="evidence" value="ECO:0007669"/>
    <property type="project" value="TreeGrafter"/>
</dbReference>
<dbReference type="GO" id="GO:0050660">
    <property type="term" value="F:flavin adenine dinucleotide binding"/>
    <property type="evidence" value="ECO:0007669"/>
    <property type="project" value="InterPro"/>
</dbReference>
<protein>
    <submittedName>
        <fullName evidence="10">Acyl-CoA dehydrogenase</fullName>
    </submittedName>
</protein>
<evidence type="ECO:0000256" key="1">
    <source>
        <dbReference type="ARBA" id="ARBA00001974"/>
    </source>
</evidence>
<keyword evidence="11" id="KW-1185">Reference proteome</keyword>
<dbReference type="InterPro" id="IPR009075">
    <property type="entry name" value="AcylCo_DH/oxidase_C"/>
</dbReference>
<feature type="domain" description="Acyl-CoA oxidase/dehydrogenase middle" evidence="8">
    <location>
        <begin position="158"/>
        <end position="235"/>
    </location>
</feature>
<keyword evidence="4 6" id="KW-0274">FAD</keyword>
<sequence length="410" mass="43350">MNAMSTIQRNHISDSRLTEPVTPQGRALLDLISPHLPQIRAGAADNDRNGTFPVESFEALREDGVLGATVPTELGGLGVQCVHDVALALLHVAQADGSTALALHMQLSRALTLTYDWAYGPPATRALAGRLLKSMGSGEAVVPTGVKDIPRNGVRTVLTPDGAGGWLLSGGKTLVSLAPMGTDFVVFAVMEGDEKPARQAAAVLPRETPGFTVLDNWDGLGMRASGSVDIVFDNCRVPGDSVFHRGPIGQQDVAALAGMTVSSINMLGIYTGLVQAARDIAVETVARRGSPPAGVSTLVAEIDARLFAVRSTAAAALAAVDRLLFDVGGDMAERGRRMMTPFQHAKLVVNRLGPEIVNDCLVLVGGASYSARHPLARLYRDVRAFAFMHPFTYANAVDYLSGQAFGRDLF</sequence>
<dbReference type="STRING" id="504805.SAMN05421505_12748"/>
<dbReference type="PANTHER" id="PTHR43884:SF25">
    <property type="entry name" value="ACYL-COA DEHYDROGENASE YDBM-RELATED"/>
    <property type="match status" value="1"/>
</dbReference>
<evidence type="ECO:0000259" key="8">
    <source>
        <dbReference type="Pfam" id="PF02770"/>
    </source>
</evidence>
<dbReference type="Pfam" id="PF02770">
    <property type="entry name" value="Acyl-CoA_dh_M"/>
    <property type="match status" value="1"/>
</dbReference>
<dbReference type="InterPro" id="IPR046373">
    <property type="entry name" value="Acyl-CoA_Oxase/DH_mid-dom_sf"/>
</dbReference>
<name>A0A1G8GHU1_9ACTN</name>
<dbReference type="SUPFAM" id="SSF56645">
    <property type="entry name" value="Acyl-CoA dehydrogenase NM domain-like"/>
    <property type="match status" value="1"/>
</dbReference>
<dbReference type="Proteomes" id="UP000198923">
    <property type="component" value="Unassembled WGS sequence"/>
</dbReference>
<evidence type="ECO:0000313" key="10">
    <source>
        <dbReference type="EMBL" id="SDH93900.1"/>
    </source>
</evidence>
<organism evidence="10 11">
    <name type="scientific">Sinosporangium album</name>
    <dbReference type="NCBI Taxonomy" id="504805"/>
    <lineage>
        <taxon>Bacteria</taxon>
        <taxon>Bacillati</taxon>
        <taxon>Actinomycetota</taxon>
        <taxon>Actinomycetes</taxon>
        <taxon>Streptosporangiales</taxon>
        <taxon>Streptosporangiaceae</taxon>
        <taxon>Sinosporangium</taxon>
    </lineage>
</organism>
<evidence type="ECO:0000313" key="11">
    <source>
        <dbReference type="Proteomes" id="UP000198923"/>
    </source>
</evidence>
<dbReference type="PIRSF" id="PIRSF016578">
    <property type="entry name" value="HsaA"/>
    <property type="match status" value="1"/>
</dbReference>
<dbReference type="Pfam" id="PF02771">
    <property type="entry name" value="Acyl-CoA_dh_N"/>
    <property type="match status" value="1"/>
</dbReference>
<reference evidence="10 11" key="1">
    <citation type="submission" date="2016-10" db="EMBL/GenBank/DDBJ databases">
        <authorList>
            <person name="de Groot N.N."/>
        </authorList>
    </citation>
    <scope>NUCLEOTIDE SEQUENCE [LARGE SCALE GENOMIC DNA]</scope>
    <source>
        <strain evidence="10 11">CPCC 201354</strain>
    </source>
</reference>
<feature type="domain" description="Acyl-CoA dehydrogenase/oxidase N-terminal" evidence="9">
    <location>
        <begin position="39"/>
        <end position="108"/>
    </location>
</feature>
<dbReference type="CDD" id="cd00567">
    <property type="entry name" value="ACAD"/>
    <property type="match status" value="1"/>
</dbReference>